<protein>
    <submittedName>
        <fullName evidence="1">Uncharacterized protein</fullName>
    </submittedName>
</protein>
<evidence type="ECO:0000313" key="2">
    <source>
        <dbReference type="Proteomes" id="UP000326289"/>
    </source>
</evidence>
<proteinExistence type="predicted"/>
<accession>A0A5N6IKI3</accession>
<dbReference type="EMBL" id="ML732943">
    <property type="protein sequence ID" value="KAB8266684.1"/>
    <property type="molecule type" value="Genomic_DNA"/>
</dbReference>
<keyword evidence="2" id="KW-1185">Reference proteome</keyword>
<sequence length="107" mass="12421">MAEPAVSTVNLVQSSLPSNLDTVMFMELEYMLQSQKDSLVVTRNDIERENLFVLTNFIIHTAQIQRVINASLKKLHVNWGYHGRGQNYKEGPFDRSVYFWQSYHDGI</sequence>
<gene>
    <name evidence="1" type="ORF">BDV30DRAFT_232248</name>
</gene>
<organism evidence="1 2">
    <name type="scientific">Aspergillus minisclerotigenes</name>
    <dbReference type="NCBI Taxonomy" id="656917"/>
    <lineage>
        <taxon>Eukaryota</taxon>
        <taxon>Fungi</taxon>
        <taxon>Dikarya</taxon>
        <taxon>Ascomycota</taxon>
        <taxon>Pezizomycotina</taxon>
        <taxon>Eurotiomycetes</taxon>
        <taxon>Eurotiomycetidae</taxon>
        <taxon>Eurotiales</taxon>
        <taxon>Aspergillaceae</taxon>
        <taxon>Aspergillus</taxon>
        <taxon>Aspergillus subgen. Circumdati</taxon>
    </lineage>
</organism>
<evidence type="ECO:0000313" key="1">
    <source>
        <dbReference type="EMBL" id="KAB8266684.1"/>
    </source>
</evidence>
<dbReference type="Proteomes" id="UP000326289">
    <property type="component" value="Unassembled WGS sequence"/>
</dbReference>
<name>A0A5N6IKI3_9EURO</name>
<dbReference type="AlphaFoldDB" id="A0A5N6IKI3"/>
<reference evidence="1 2" key="1">
    <citation type="submission" date="2019-04" db="EMBL/GenBank/DDBJ databases">
        <title>Fungal friends and foes A comparative genomics study of 23 Aspergillus species from section Flavi.</title>
        <authorList>
            <consortium name="DOE Joint Genome Institute"/>
            <person name="Kjaerbolling I."/>
            <person name="Vesth T.C."/>
            <person name="Frisvad J.C."/>
            <person name="Nybo J.L."/>
            <person name="Theobald S."/>
            <person name="Kildgaard S."/>
            <person name="Petersen T.I."/>
            <person name="Kuo A."/>
            <person name="Sato A."/>
            <person name="Lyhne E.K."/>
            <person name="Kogle M.E."/>
            <person name="Wiebenga A."/>
            <person name="Kun R.S."/>
            <person name="Lubbers R.J."/>
            <person name="Makela M.R."/>
            <person name="Barry K."/>
            <person name="Chovatia M."/>
            <person name="Clum A."/>
            <person name="Daum C."/>
            <person name="Haridas S."/>
            <person name="He G."/>
            <person name="LaButti K."/>
            <person name="Lipzen A."/>
            <person name="Mondo S."/>
            <person name="Pangilinan J."/>
            <person name="Riley R."/>
            <person name="Salamov A."/>
            <person name="Simmons B.A."/>
            <person name="Magnuson J.K."/>
            <person name="Henrissat B."/>
            <person name="Mortensen U.H."/>
            <person name="Larsen T.O."/>
            <person name="De vries R.P."/>
            <person name="Grigoriev I.V."/>
            <person name="Machida M."/>
            <person name="Baker S.E."/>
            <person name="Andersen M.R."/>
        </authorList>
    </citation>
    <scope>NUCLEOTIDE SEQUENCE [LARGE SCALE GENOMIC DNA]</scope>
    <source>
        <strain evidence="1 2">CBS 117635</strain>
    </source>
</reference>